<organism evidence="1">
    <name type="scientific">Phytophthora nicotianae</name>
    <name type="common">Potato buckeye rot agent</name>
    <name type="synonym">Phytophthora parasitica</name>
    <dbReference type="NCBI Taxonomy" id="4792"/>
    <lineage>
        <taxon>Eukaryota</taxon>
        <taxon>Sar</taxon>
        <taxon>Stramenopiles</taxon>
        <taxon>Oomycota</taxon>
        <taxon>Peronosporomycetes</taxon>
        <taxon>Peronosporales</taxon>
        <taxon>Peronosporaceae</taxon>
        <taxon>Phytophthora</taxon>
    </lineage>
</organism>
<protein>
    <submittedName>
        <fullName evidence="1">Uncharacterized protein</fullName>
    </submittedName>
</protein>
<accession>W2LE53</accession>
<reference evidence="1" key="1">
    <citation type="submission" date="2013-11" db="EMBL/GenBank/DDBJ databases">
        <title>The Genome Sequence of Phytophthora parasitica CHvinca01.</title>
        <authorList>
            <consortium name="The Broad Institute Genomics Platform"/>
            <person name="Russ C."/>
            <person name="Tyler B."/>
            <person name="Panabieres F."/>
            <person name="Shan W."/>
            <person name="Tripathy S."/>
            <person name="Grunwald N."/>
            <person name="Machado M."/>
            <person name="Johnson C.S."/>
            <person name="Arredondo F."/>
            <person name="Hong C."/>
            <person name="Coffey M."/>
            <person name="Young S.K."/>
            <person name="Zeng Q."/>
            <person name="Gargeya S."/>
            <person name="Fitzgerald M."/>
            <person name="Abouelleil A."/>
            <person name="Alvarado L."/>
            <person name="Chapman S.B."/>
            <person name="Gainer-Dewar J."/>
            <person name="Goldberg J."/>
            <person name="Griggs A."/>
            <person name="Gujja S."/>
            <person name="Hansen M."/>
            <person name="Howarth C."/>
            <person name="Imamovic A."/>
            <person name="Ireland A."/>
            <person name="Larimer J."/>
            <person name="McCowan C."/>
            <person name="Murphy C."/>
            <person name="Pearson M."/>
            <person name="Poon T.W."/>
            <person name="Priest M."/>
            <person name="Roberts A."/>
            <person name="Saif S."/>
            <person name="Shea T."/>
            <person name="Sykes S."/>
            <person name="Wortman J."/>
            <person name="Nusbaum C."/>
            <person name="Birren B."/>
        </authorList>
    </citation>
    <scope>NUCLEOTIDE SEQUENCE [LARGE SCALE GENOMIC DNA]</scope>
    <source>
        <strain evidence="1">CHvinca01</strain>
    </source>
</reference>
<gene>
    <name evidence="1" type="ORF">L917_06541</name>
</gene>
<dbReference type="AlphaFoldDB" id="W2LE53"/>
<dbReference type="EMBL" id="KI678985">
    <property type="protein sequence ID" value="ETL95696.1"/>
    <property type="molecule type" value="Genomic_DNA"/>
</dbReference>
<dbReference type="Proteomes" id="UP000054423">
    <property type="component" value="Unassembled WGS sequence"/>
</dbReference>
<proteinExistence type="predicted"/>
<evidence type="ECO:0000313" key="1">
    <source>
        <dbReference type="EMBL" id="ETL95696.1"/>
    </source>
</evidence>
<sequence length="35" mass="4108">MEGAYSVQHLGPQNRAGYIHTWRLVNLRELDCSYE</sequence>
<name>W2LE53_PHYNI</name>